<accession>A0A0D2K394</accession>
<dbReference type="OrthoDB" id="532139at2759"/>
<organism evidence="1 2">
    <name type="scientific">Monoraphidium neglectum</name>
    <dbReference type="NCBI Taxonomy" id="145388"/>
    <lineage>
        <taxon>Eukaryota</taxon>
        <taxon>Viridiplantae</taxon>
        <taxon>Chlorophyta</taxon>
        <taxon>core chlorophytes</taxon>
        <taxon>Chlorophyceae</taxon>
        <taxon>CS clade</taxon>
        <taxon>Sphaeropleales</taxon>
        <taxon>Selenastraceae</taxon>
        <taxon>Monoraphidium</taxon>
    </lineage>
</organism>
<gene>
    <name evidence="1" type="ORF">MNEG_2983</name>
</gene>
<proteinExistence type="predicted"/>
<dbReference type="EMBL" id="KK100577">
    <property type="protein sequence ID" value="KIZ04978.1"/>
    <property type="molecule type" value="Genomic_DNA"/>
</dbReference>
<protein>
    <submittedName>
        <fullName evidence="1">Uncharacterized protein</fullName>
    </submittedName>
</protein>
<dbReference type="Proteomes" id="UP000054498">
    <property type="component" value="Unassembled WGS sequence"/>
</dbReference>
<dbReference type="GeneID" id="25735861"/>
<name>A0A0D2K394_9CHLO</name>
<reference evidence="1 2" key="1">
    <citation type="journal article" date="2013" name="BMC Genomics">
        <title>Reconstruction of the lipid metabolism for the microalga Monoraphidium neglectum from its genome sequence reveals characteristics suitable for biofuel production.</title>
        <authorList>
            <person name="Bogen C."/>
            <person name="Al-Dilaimi A."/>
            <person name="Albersmeier A."/>
            <person name="Wichmann J."/>
            <person name="Grundmann M."/>
            <person name="Rupp O."/>
            <person name="Lauersen K.J."/>
            <person name="Blifernez-Klassen O."/>
            <person name="Kalinowski J."/>
            <person name="Goesmann A."/>
            <person name="Mussgnug J.H."/>
            <person name="Kruse O."/>
        </authorList>
    </citation>
    <scope>NUCLEOTIDE SEQUENCE [LARGE SCALE GENOMIC DNA]</scope>
    <source>
        <strain evidence="1 2">SAG 48.87</strain>
    </source>
</reference>
<sequence length="411" mass="45103">MIGEFDWKLEQTSKGDTWSRCLDMLWRGVERAESSEVNFVPTHHWIPPSADRSNEVGGYCLMSGTNGHNKCKGWSDQLVSDFRDGMTVCFAEALRLGLTIGIRPHLDDGTGHGAWRNALLLEPRKRYNGASYYDIMLAPLADAMRSALEQTQGLRKGQPKPTIYFAMQGEMSATVMRYPREWGALVEPLRKRVGPLAAVKFGIGLNWNRLDDTSSTSQTYQSSRLSWAAWALGLSDFFGPAGSAPPLDAAGLRALFQQHLQFVGVSAYAPLSGPGFATKELENAAFTLGDEMRNMGIDMQGLIDSGALELHYSEYGLGGGARYSGTTIATSPSEVALRPFFGIYGPYRSASDPWSLPANRALQREVSKVFIWCLASWDVLGVYPEATTSEGSYHDPTVSALVRAHNAAVRK</sequence>
<keyword evidence="2" id="KW-1185">Reference proteome</keyword>
<dbReference type="RefSeq" id="XP_013903997.1">
    <property type="nucleotide sequence ID" value="XM_014048543.1"/>
</dbReference>
<evidence type="ECO:0000313" key="2">
    <source>
        <dbReference type="Proteomes" id="UP000054498"/>
    </source>
</evidence>
<dbReference type="AlphaFoldDB" id="A0A0D2K394"/>
<evidence type="ECO:0000313" key="1">
    <source>
        <dbReference type="EMBL" id="KIZ04978.1"/>
    </source>
</evidence>
<dbReference type="KEGG" id="mng:MNEG_2983"/>